<evidence type="ECO:0000313" key="2">
    <source>
        <dbReference type="EMBL" id="THT97713.1"/>
    </source>
</evidence>
<evidence type="ECO:0000313" key="3">
    <source>
        <dbReference type="Proteomes" id="UP000308917"/>
    </source>
</evidence>
<dbReference type="InterPro" id="IPR053864">
    <property type="entry name" value="DUF6933"/>
</dbReference>
<dbReference type="OrthoDB" id="8902516at2"/>
<dbReference type="EMBL" id="STFG01000026">
    <property type="protein sequence ID" value="THT97713.1"/>
    <property type="molecule type" value="Genomic_DNA"/>
</dbReference>
<proteinExistence type="predicted"/>
<gene>
    <name evidence="2" type="ORF">E9531_15560</name>
</gene>
<dbReference type="Pfam" id="PF22016">
    <property type="entry name" value="DUF6933"/>
    <property type="match status" value="1"/>
</dbReference>
<accession>A0A4S8EVX7</accession>
<keyword evidence="3" id="KW-1185">Reference proteome</keyword>
<reference evidence="2 3" key="1">
    <citation type="journal article" date="2015" name="Antonie Van Leeuwenhoek">
        <title>Lampropedia puyangensis sp. nov., isolated from symptomatic bark of Populus ? euramericana canker and emended description of Lampropedia hyalina (Ehrenberg 1832) Lee et al. 2004.</title>
        <authorList>
            <person name="Li Y."/>
            <person name="Wang T."/>
            <person name="Piao C.G."/>
            <person name="Wang L.F."/>
            <person name="Tian G.Z."/>
            <person name="Zhu T.H."/>
            <person name="Guo M.W."/>
        </authorList>
    </citation>
    <scope>NUCLEOTIDE SEQUENCE [LARGE SCALE GENOMIC DNA]</scope>
    <source>
        <strain evidence="2 3">2-bin</strain>
    </source>
</reference>
<sequence>MLYLKCTTDVQKALGLTKANLSEPEPSKAPLGHWYVNRFDLARHKALVFMSEPTLLSFILYEGKKPLSPTTLPQMFLAGLSQLLLLRGFSQNVVEKAITPYHTGLFAKTDSRSALGSLNDIVARYQWSVEGSGGLDSCDLTAIIMQANKAPQRRLGWDSAWNAVEAKLSKLS</sequence>
<protein>
    <recommendedName>
        <fullName evidence="1">DUF6933 domain-containing protein</fullName>
    </recommendedName>
</protein>
<feature type="domain" description="DUF6933" evidence="1">
    <location>
        <begin position="4"/>
        <end position="157"/>
    </location>
</feature>
<dbReference type="AlphaFoldDB" id="A0A4S8EVX7"/>
<evidence type="ECO:0000259" key="1">
    <source>
        <dbReference type="Pfam" id="PF22016"/>
    </source>
</evidence>
<organism evidence="2 3">
    <name type="scientific">Lampropedia puyangensis</name>
    <dbReference type="NCBI Taxonomy" id="1330072"/>
    <lineage>
        <taxon>Bacteria</taxon>
        <taxon>Pseudomonadati</taxon>
        <taxon>Pseudomonadota</taxon>
        <taxon>Betaproteobacteria</taxon>
        <taxon>Burkholderiales</taxon>
        <taxon>Comamonadaceae</taxon>
        <taxon>Lampropedia</taxon>
    </lineage>
</organism>
<dbReference type="RefSeq" id="WP_136574695.1">
    <property type="nucleotide sequence ID" value="NZ_STFG01000026.1"/>
</dbReference>
<comment type="caution">
    <text evidence="2">The sequence shown here is derived from an EMBL/GenBank/DDBJ whole genome shotgun (WGS) entry which is preliminary data.</text>
</comment>
<name>A0A4S8EVX7_9BURK</name>
<dbReference type="Proteomes" id="UP000308917">
    <property type="component" value="Unassembled WGS sequence"/>
</dbReference>